<keyword evidence="2" id="KW-0229">DNA integration</keyword>
<feature type="compositionally biased region" description="Pro residues" evidence="3">
    <location>
        <begin position="259"/>
        <end position="269"/>
    </location>
</feature>
<proteinExistence type="predicted"/>
<dbReference type="CDD" id="cd00303">
    <property type="entry name" value="retropepsin_like"/>
    <property type="match status" value="1"/>
</dbReference>
<feature type="region of interest" description="Disordered" evidence="3">
    <location>
        <begin position="254"/>
        <end position="289"/>
    </location>
</feature>
<dbReference type="Pfam" id="PF17919">
    <property type="entry name" value="RT_RNaseH_2"/>
    <property type="match status" value="1"/>
</dbReference>
<feature type="domain" description="Reverse transcriptase/retrotransposon-derived protein RNase H-like" evidence="4">
    <location>
        <begin position="704"/>
        <end position="782"/>
    </location>
</feature>
<keyword evidence="5" id="KW-0548">Nucleotidyltransferase</keyword>
<feature type="compositionally biased region" description="Basic and acidic residues" evidence="3">
    <location>
        <begin position="388"/>
        <end position="397"/>
    </location>
</feature>
<dbReference type="AlphaFoldDB" id="A0A6L2J042"/>
<comment type="caution">
    <text evidence="5">The sequence shown here is derived from an EMBL/GenBank/DDBJ whole genome shotgun (WGS) entry which is preliminary data.</text>
</comment>
<sequence>MSDIGMLRVRTSSRAMLEIYIAIHLYIVMSDSEDSTVTYTEALPSPDYVPGPKDPKQAPPLPDFVPEPIYLKFMPLEDEILPAEEQPLPAADSPNADSPGYIPNFDLEEDPTDYPTEGGDDDDDDESSDDDEDNDDDVEEDKDKDEEEEEEHPASTDSIRPPPVDRNTTRISIPVQAPTPFWSEAEIDRLLAIPSPPPSPLSPWSSPLPQIPSPPLPLSPHLPVSSPPLLASPTYPLRYRAAMIRLRAETPSTYYPLPLSTPPSGTPPRPRFEFDESSSSPTTRPTGGFRADYGFVATLDDEIRRDPERELRVRTLCIDRRDHAWTSRLMETEARLSRQAWVQSMDASDTTRAKTWLAEALTLLKTLQTQMETLQGRRGPASGPTHPKAPEEADSHDSGMGARRQALPARECTYQDLMKCKPLYFKGTEGVVELTQWFERMDIVFRISNCTVENQIKFATCTLIGSTLTWWNSHVTTVGPDVAYAMTWTNLRKKMTDKYYPRGEIKKLEELALMCARMFLEESDKIEKYIGGLPDMIHGSVMESKPKTMQDLENNNRGNQGGNGNALAKGYAVGHASTNPYSDIVMGTFLLNNLYASILFDTGADRSFVSTAFSSQIVITRTLLDHYYDVELAHRRIIRLNTILRGCTLDFLNHQLNIDLMPVELGSFHAIIGVAGYYRRFIEGFLKIAKLMTKLTQRGVKFDWGEKQEATYQIIKQKLCSALILALPEGSEDFVVYYDASHKELGDVLMQRKKVITYALRQLKIHEKNYTTHVLELGSIVFL</sequence>
<evidence type="ECO:0000256" key="3">
    <source>
        <dbReference type="SAM" id="MobiDB-lite"/>
    </source>
</evidence>
<protein>
    <submittedName>
        <fullName evidence="5">Putative reverse transcriptase domain-containing protein</fullName>
    </submittedName>
</protein>
<dbReference type="GO" id="GO:0006508">
    <property type="term" value="P:proteolysis"/>
    <property type="evidence" value="ECO:0007669"/>
    <property type="project" value="InterPro"/>
</dbReference>
<dbReference type="Gene3D" id="3.30.70.270">
    <property type="match status" value="1"/>
</dbReference>
<dbReference type="PROSITE" id="PS00141">
    <property type="entry name" value="ASP_PROTEASE"/>
    <property type="match status" value="1"/>
</dbReference>
<feature type="region of interest" description="Disordered" evidence="3">
    <location>
        <begin position="87"/>
        <end position="177"/>
    </location>
</feature>
<feature type="region of interest" description="Disordered" evidence="3">
    <location>
        <begin position="375"/>
        <end position="404"/>
    </location>
</feature>
<evidence type="ECO:0000259" key="4">
    <source>
        <dbReference type="Pfam" id="PF17919"/>
    </source>
</evidence>
<dbReference type="PANTHER" id="PTHR34072:SF52">
    <property type="entry name" value="RIBONUCLEASE H"/>
    <property type="match status" value="1"/>
</dbReference>
<dbReference type="InterPro" id="IPR043502">
    <property type="entry name" value="DNA/RNA_pol_sf"/>
</dbReference>
<dbReference type="SUPFAM" id="SSF56672">
    <property type="entry name" value="DNA/RNA polymerases"/>
    <property type="match status" value="1"/>
</dbReference>
<feature type="compositionally biased region" description="Acidic residues" evidence="3">
    <location>
        <begin position="106"/>
        <end position="151"/>
    </location>
</feature>
<dbReference type="InterPro" id="IPR043128">
    <property type="entry name" value="Rev_trsase/Diguanyl_cyclase"/>
</dbReference>
<keyword evidence="1" id="KW-0460">Magnesium</keyword>
<dbReference type="GO" id="GO:0003964">
    <property type="term" value="F:RNA-directed DNA polymerase activity"/>
    <property type="evidence" value="ECO:0007669"/>
    <property type="project" value="UniProtKB-KW"/>
</dbReference>
<dbReference type="EMBL" id="BKCJ010000131">
    <property type="protein sequence ID" value="GEU30141.1"/>
    <property type="molecule type" value="Genomic_DNA"/>
</dbReference>
<dbReference type="InterPro" id="IPR001969">
    <property type="entry name" value="Aspartic_peptidase_AS"/>
</dbReference>
<name>A0A6L2J042_TANCI</name>
<keyword evidence="5" id="KW-0695">RNA-directed DNA polymerase</keyword>
<dbReference type="Pfam" id="PF08284">
    <property type="entry name" value="RVP_2"/>
    <property type="match status" value="1"/>
</dbReference>
<dbReference type="GO" id="GO:0004190">
    <property type="term" value="F:aspartic-type endopeptidase activity"/>
    <property type="evidence" value="ECO:0007669"/>
    <property type="project" value="InterPro"/>
</dbReference>
<evidence type="ECO:0000256" key="2">
    <source>
        <dbReference type="ARBA" id="ARBA00022908"/>
    </source>
</evidence>
<dbReference type="GO" id="GO:0015074">
    <property type="term" value="P:DNA integration"/>
    <property type="evidence" value="ECO:0007669"/>
    <property type="project" value="UniProtKB-KW"/>
</dbReference>
<dbReference type="PANTHER" id="PTHR34072">
    <property type="entry name" value="ENZYMATIC POLYPROTEIN-RELATED"/>
    <property type="match status" value="1"/>
</dbReference>
<accession>A0A6L2J042</accession>
<evidence type="ECO:0000313" key="5">
    <source>
        <dbReference type="EMBL" id="GEU30141.1"/>
    </source>
</evidence>
<dbReference type="InterPro" id="IPR041577">
    <property type="entry name" value="RT_RNaseH_2"/>
</dbReference>
<keyword evidence="5" id="KW-0808">Transferase</keyword>
<feature type="region of interest" description="Disordered" evidence="3">
    <location>
        <begin position="44"/>
        <end position="66"/>
    </location>
</feature>
<organism evidence="5">
    <name type="scientific">Tanacetum cinerariifolium</name>
    <name type="common">Dalmatian daisy</name>
    <name type="synonym">Chrysanthemum cinerariifolium</name>
    <dbReference type="NCBI Taxonomy" id="118510"/>
    <lineage>
        <taxon>Eukaryota</taxon>
        <taxon>Viridiplantae</taxon>
        <taxon>Streptophyta</taxon>
        <taxon>Embryophyta</taxon>
        <taxon>Tracheophyta</taxon>
        <taxon>Spermatophyta</taxon>
        <taxon>Magnoliopsida</taxon>
        <taxon>eudicotyledons</taxon>
        <taxon>Gunneridae</taxon>
        <taxon>Pentapetalae</taxon>
        <taxon>asterids</taxon>
        <taxon>campanulids</taxon>
        <taxon>Asterales</taxon>
        <taxon>Asteraceae</taxon>
        <taxon>Asteroideae</taxon>
        <taxon>Anthemideae</taxon>
        <taxon>Anthemidinae</taxon>
        <taxon>Tanacetum</taxon>
    </lineage>
</organism>
<gene>
    <name evidence="5" type="ORF">Tci_002119</name>
</gene>
<evidence type="ECO:0000256" key="1">
    <source>
        <dbReference type="ARBA" id="ARBA00022842"/>
    </source>
</evidence>
<reference evidence="5" key="1">
    <citation type="journal article" date="2019" name="Sci. Rep.">
        <title>Draft genome of Tanacetum cinerariifolium, the natural source of mosquito coil.</title>
        <authorList>
            <person name="Yamashiro T."/>
            <person name="Shiraishi A."/>
            <person name="Satake H."/>
            <person name="Nakayama K."/>
        </authorList>
    </citation>
    <scope>NUCLEOTIDE SEQUENCE</scope>
</reference>